<reference evidence="1 2" key="1">
    <citation type="journal article" date="2016" name="Nat. Commun.">
        <title>Thousands of microbial genomes shed light on interconnected biogeochemical processes in an aquifer system.</title>
        <authorList>
            <person name="Anantharaman K."/>
            <person name="Brown C.T."/>
            <person name="Hug L.A."/>
            <person name="Sharon I."/>
            <person name="Castelle C.J."/>
            <person name="Probst A.J."/>
            <person name="Thomas B.C."/>
            <person name="Singh A."/>
            <person name="Wilkins M.J."/>
            <person name="Karaoz U."/>
            <person name="Brodie E.L."/>
            <person name="Williams K.H."/>
            <person name="Hubbard S.S."/>
            <person name="Banfield J.F."/>
        </authorList>
    </citation>
    <scope>NUCLEOTIDE SEQUENCE [LARGE SCALE GENOMIC DNA]</scope>
</reference>
<sequence length="208" mass="24883">MRNLSKRENLILKSSLQNKIILFNQIIRPGFNFGTVTRKDNPREYFASSILNKIYSLNVSMENSLLTNDVFLSIYLYRYIYELYIKVFYIFSGLSEGQILSRLDEFFDNKNWILKDIKNEIKDSFLPPNFKGDHEEKYKMICRFVHPNHESFKLHLNRTDDQQFEFLVPNIHLAMWHSVGIIKLFSDARLLNFDKNINQEDLVELQRE</sequence>
<evidence type="ECO:0000313" key="1">
    <source>
        <dbReference type="EMBL" id="OGF82322.1"/>
    </source>
</evidence>
<evidence type="ECO:0000313" key="2">
    <source>
        <dbReference type="Proteomes" id="UP000178684"/>
    </source>
</evidence>
<dbReference type="EMBL" id="MFIE01000023">
    <property type="protein sequence ID" value="OGF82322.1"/>
    <property type="molecule type" value="Genomic_DNA"/>
</dbReference>
<comment type="caution">
    <text evidence="1">The sequence shown here is derived from an EMBL/GenBank/DDBJ whole genome shotgun (WGS) entry which is preliminary data.</text>
</comment>
<protein>
    <submittedName>
        <fullName evidence="1">Uncharacterized protein</fullName>
    </submittedName>
</protein>
<dbReference type="Proteomes" id="UP000178684">
    <property type="component" value="Unassembled WGS sequence"/>
</dbReference>
<accession>A0A1F5X356</accession>
<name>A0A1F5X356_9BACT</name>
<dbReference type="AlphaFoldDB" id="A0A1F5X356"/>
<gene>
    <name evidence="1" type="ORF">A3B18_03225</name>
</gene>
<proteinExistence type="predicted"/>
<organism evidence="1 2">
    <name type="scientific">Candidatus Giovannonibacteria bacterium RIFCSPLOWO2_01_FULL_46_13</name>
    <dbReference type="NCBI Taxonomy" id="1798352"/>
    <lineage>
        <taxon>Bacteria</taxon>
        <taxon>Candidatus Giovannoniibacteriota</taxon>
    </lineage>
</organism>